<protein>
    <submittedName>
        <fullName evidence="1">Uncharacterized protein</fullName>
    </submittedName>
</protein>
<dbReference type="EMBL" id="JBHTLD010000062">
    <property type="protein sequence ID" value="MFD1186312.1"/>
    <property type="molecule type" value="Genomic_DNA"/>
</dbReference>
<evidence type="ECO:0000313" key="2">
    <source>
        <dbReference type="Proteomes" id="UP001597094"/>
    </source>
</evidence>
<keyword evidence="2" id="KW-1185">Reference proteome</keyword>
<dbReference type="Proteomes" id="UP001597094">
    <property type="component" value="Unassembled WGS sequence"/>
</dbReference>
<comment type="caution">
    <text evidence="1">The sequence shown here is derived from an EMBL/GenBank/DDBJ whole genome shotgun (WGS) entry which is preliminary data.</text>
</comment>
<reference evidence="2" key="1">
    <citation type="journal article" date="2019" name="Int. J. Syst. Evol. Microbiol.">
        <title>The Global Catalogue of Microorganisms (GCM) 10K type strain sequencing project: providing services to taxonomists for standard genome sequencing and annotation.</title>
        <authorList>
            <consortium name="The Broad Institute Genomics Platform"/>
            <consortium name="The Broad Institute Genome Sequencing Center for Infectious Disease"/>
            <person name="Wu L."/>
            <person name="Ma J."/>
        </authorList>
    </citation>
    <scope>NUCLEOTIDE SEQUENCE [LARGE SCALE GENOMIC DNA]</scope>
    <source>
        <strain evidence="2">JCM 31319</strain>
    </source>
</reference>
<name>A0ABW3SQZ7_9BACT</name>
<accession>A0ABW3SQZ7</accession>
<gene>
    <name evidence="1" type="ORF">ACFQ2O_08860</name>
</gene>
<evidence type="ECO:0000313" key="1">
    <source>
        <dbReference type="EMBL" id="MFD1186312.1"/>
    </source>
</evidence>
<dbReference type="RefSeq" id="WP_377525888.1">
    <property type="nucleotide sequence ID" value="NZ_JBHTLD010000062.1"/>
</dbReference>
<proteinExistence type="predicted"/>
<sequence length="88" mass="9578">MAAIDTETGTEIEESCGLYMPVPDVVAAGAEVFSFSVLEQPGVIKLIAAVSSSTGSEKVYFMFTGYVDKKRRKLAQVFYNSYRGIDVP</sequence>
<organism evidence="1 2">
    <name type="scientific">Pontibacter rugosus</name>
    <dbReference type="NCBI Taxonomy" id="1745966"/>
    <lineage>
        <taxon>Bacteria</taxon>
        <taxon>Pseudomonadati</taxon>
        <taxon>Bacteroidota</taxon>
        <taxon>Cytophagia</taxon>
        <taxon>Cytophagales</taxon>
        <taxon>Hymenobacteraceae</taxon>
        <taxon>Pontibacter</taxon>
    </lineage>
</organism>